<evidence type="ECO:0000256" key="6">
    <source>
        <dbReference type="ARBA" id="ARBA00022723"/>
    </source>
</evidence>
<comment type="cofactor">
    <cofactor evidence="1 10">
        <name>[4Fe-4S] cluster</name>
        <dbReference type="ChEBI" id="CHEBI:49883"/>
    </cofactor>
</comment>
<dbReference type="Gene3D" id="3.40.50.11000">
    <property type="entry name" value="Fe-S cluster assembly protein Dre2, N-terminal domain"/>
    <property type="match status" value="1"/>
</dbReference>
<feature type="binding site" evidence="10">
    <location>
        <position position="353"/>
    </location>
    <ligand>
        <name>[4Fe-4S] cluster</name>
        <dbReference type="ChEBI" id="CHEBI:49883"/>
    </ligand>
</feature>
<keyword evidence="7 10" id="KW-0408">Iron</keyword>
<keyword evidence="15" id="KW-1185">Reference proteome</keyword>
<dbReference type="GO" id="GO:0051537">
    <property type="term" value="F:2 iron, 2 sulfur cluster binding"/>
    <property type="evidence" value="ECO:0007669"/>
    <property type="project" value="UniProtKB-UniRule"/>
</dbReference>
<evidence type="ECO:0000256" key="2">
    <source>
        <dbReference type="ARBA" id="ARBA00008169"/>
    </source>
</evidence>
<evidence type="ECO:0000256" key="10">
    <source>
        <dbReference type="HAMAP-Rule" id="MF_03115"/>
    </source>
</evidence>
<evidence type="ECO:0000256" key="7">
    <source>
        <dbReference type="ARBA" id="ARBA00023004"/>
    </source>
</evidence>
<feature type="region of interest" description="Fe-S binding site A" evidence="10">
    <location>
        <begin position="263"/>
        <end position="279"/>
    </location>
</feature>
<accession>A0AAV9UAE6</accession>
<keyword evidence="5 10" id="KW-0001">2Fe-2S</keyword>
<evidence type="ECO:0000259" key="13">
    <source>
        <dbReference type="Pfam" id="PF16803"/>
    </source>
</evidence>
<dbReference type="GO" id="GO:0051539">
    <property type="term" value="F:4 iron, 4 sulfur cluster binding"/>
    <property type="evidence" value="ECO:0007669"/>
    <property type="project" value="UniProtKB-KW"/>
</dbReference>
<keyword evidence="6 10" id="KW-0479">Metal-binding</keyword>
<comment type="cofactor">
    <cofactor evidence="10">
        <name>[2Fe-2S] cluster</name>
        <dbReference type="ChEBI" id="CHEBI:190135"/>
    </cofactor>
</comment>
<feature type="region of interest" description="Fe-S binding site B" evidence="10">
    <location>
        <begin position="339"/>
        <end position="353"/>
    </location>
</feature>
<dbReference type="EMBL" id="JAVHNS010000012">
    <property type="protein sequence ID" value="KAK6338293.1"/>
    <property type="molecule type" value="Genomic_DNA"/>
</dbReference>
<dbReference type="GO" id="GO:0016226">
    <property type="term" value="P:iron-sulfur cluster assembly"/>
    <property type="evidence" value="ECO:0007669"/>
    <property type="project" value="UniProtKB-UniRule"/>
</dbReference>
<dbReference type="InterPro" id="IPR007785">
    <property type="entry name" value="Anamorsin"/>
</dbReference>
<dbReference type="AlphaFoldDB" id="A0AAV9UAE6"/>
<keyword evidence="8 10" id="KW-0411">Iron-sulfur</keyword>
<dbReference type="Pfam" id="PF16803">
    <property type="entry name" value="DRE2_N"/>
    <property type="match status" value="1"/>
</dbReference>
<evidence type="ECO:0000256" key="11">
    <source>
        <dbReference type="SAM" id="MobiDB-lite"/>
    </source>
</evidence>
<feature type="binding site" evidence="10">
    <location>
        <position position="279"/>
    </location>
    <ligand>
        <name>[2Fe-2S] cluster</name>
        <dbReference type="ChEBI" id="CHEBI:190135"/>
    </ligand>
</feature>
<dbReference type="PANTHER" id="PTHR13273">
    <property type="entry name" value="ANAMORSIN"/>
    <property type="match status" value="1"/>
</dbReference>
<dbReference type="InterPro" id="IPR046408">
    <property type="entry name" value="CIAPIN1"/>
</dbReference>
<feature type="region of interest" description="Disordered" evidence="11">
    <location>
        <begin position="1"/>
        <end position="29"/>
    </location>
</feature>
<evidence type="ECO:0000256" key="8">
    <source>
        <dbReference type="ARBA" id="ARBA00023014"/>
    </source>
</evidence>
<evidence type="ECO:0000256" key="4">
    <source>
        <dbReference type="ARBA" id="ARBA00022490"/>
    </source>
</evidence>
<feature type="binding site" evidence="10">
    <location>
        <position position="342"/>
    </location>
    <ligand>
        <name>[4Fe-4S] cluster</name>
        <dbReference type="ChEBI" id="CHEBI:49883"/>
    </ligand>
</feature>
<keyword evidence="4 10" id="KW-0963">Cytoplasm</keyword>
<keyword evidence="3 10" id="KW-0004">4Fe-4S</keyword>
<dbReference type="GO" id="GO:0005758">
    <property type="term" value="C:mitochondrial intermembrane space"/>
    <property type="evidence" value="ECO:0007669"/>
    <property type="project" value="UniProtKB-SubCell"/>
</dbReference>
<feature type="domain" description="Fe-S cluster assembly protein Dre2 N-terminal" evidence="13">
    <location>
        <begin position="28"/>
        <end position="160"/>
    </location>
</feature>
<name>A0AAV9UAE6_9PEZI</name>
<dbReference type="Proteomes" id="UP001373714">
    <property type="component" value="Unassembled WGS sequence"/>
</dbReference>
<feature type="binding site" evidence="10">
    <location>
        <position position="339"/>
    </location>
    <ligand>
        <name>[4Fe-4S] cluster</name>
        <dbReference type="ChEBI" id="CHEBI:49883"/>
    </ligand>
</feature>
<reference evidence="14 15" key="1">
    <citation type="submission" date="2019-10" db="EMBL/GenBank/DDBJ databases">
        <authorList>
            <person name="Palmer J.M."/>
        </authorList>
    </citation>
    <scope>NUCLEOTIDE SEQUENCE [LARGE SCALE GENOMIC DNA]</scope>
    <source>
        <strain evidence="14 15">TWF730</strain>
    </source>
</reference>
<evidence type="ECO:0000313" key="15">
    <source>
        <dbReference type="Proteomes" id="UP001373714"/>
    </source>
</evidence>
<evidence type="ECO:0000256" key="5">
    <source>
        <dbReference type="ARBA" id="ARBA00022714"/>
    </source>
</evidence>
<feature type="domain" description="Anamorsin C-terminal" evidence="12">
    <location>
        <begin position="258"/>
        <end position="369"/>
    </location>
</feature>
<comment type="caution">
    <text evidence="10">Lacks conserved residue(s) required for the propagation of feature annotation.</text>
</comment>
<feature type="compositionally biased region" description="Low complexity" evidence="11">
    <location>
        <begin position="20"/>
        <end position="29"/>
    </location>
</feature>
<feature type="binding site" evidence="10">
    <location>
        <position position="277"/>
    </location>
    <ligand>
        <name>[2Fe-2S] cluster</name>
        <dbReference type="ChEBI" id="CHEBI:190135"/>
    </ligand>
</feature>
<evidence type="ECO:0000313" key="14">
    <source>
        <dbReference type="EMBL" id="KAK6338293.1"/>
    </source>
</evidence>
<evidence type="ECO:0000259" key="12">
    <source>
        <dbReference type="Pfam" id="PF05093"/>
    </source>
</evidence>
<dbReference type="GO" id="GO:0009055">
    <property type="term" value="F:electron transfer activity"/>
    <property type="evidence" value="ECO:0007669"/>
    <property type="project" value="UniProtKB-UniRule"/>
</dbReference>
<evidence type="ECO:0000256" key="9">
    <source>
        <dbReference type="ARBA" id="ARBA00023128"/>
    </source>
</evidence>
<keyword evidence="9 10" id="KW-0496">Mitochondrion</keyword>
<comment type="subcellular location">
    <subcellularLocation>
        <location evidence="10">Cytoplasm</location>
    </subcellularLocation>
    <subcellularLocation>
        <location evidence="10">Mitochondrion intermembrane space</location>
    </subcellularLocation>
</comment>
<feature type="short sequence motif" description="Cx2C motif 1" evidence="10">
    <location>
        <begin position="339"/>
        <end position="342"/>
    </location>
</feature>
<feature type="compositionally biased region" description="Low complexity" evidence="11">
    <location>
        <begin position="1"/>
        <end position="12"/>
    </location>
</feature>
<proteinExistence type="inferred from homology"/>
<dbReference type="HAMAP" id="MF_03115">
    <property type="entry name" value="Anamorsin"/>
    <property type="match status" value="1"/>
</dbReference>
<evidence type="ECO:0000256" key="3">
    <source>
        <dbReference type="ARBA" id="ARBA00022485"/>
    </source>
</evidence>
<feature type="binding site" evidence="10">
    <location>
        <position position="274"/>
    </location>
    <ligand>
        <name>[2Fe-2S] cluster</name>
        <dbReference type="ChEBI" id="CHEBI:190135"/>
    </ligand>
</feature>
<feature type="short sequence motif" description="Cx2C motif 2" evidence="10">
    <location>
        <begin position="350"/>
        <end position="353"/>
    </location>
</feature>
<feature type="binding site" evidence="10">
    <location>
        <position position="350"/>
    </location>
    <ligand>
        <name>[4Fe-4S] cluster</name>
        <dbReference type="ChEBI" id="CHEBI:49883"/>
    </ligand>
</feature>
<protein>
    <submittedName>
        <fullName evidence="14">Electron carrier</fullName>
    </submittedName>
</protein>
<dbReference type="Pfam" id="PF05093">
    <property type="entry name" value="CIAPIN1"/>
    <property type="match status" value="1"/>
</dbReference>
<dbReference type="PANTHER" id="PTHR13273:SF14">
    <property type="entry name" value="ANAMORSIN"/>
    <property type="match status" value="1"/>
</dbReference>
<gene>
    <name evidence="14" type="primary">DRE2</name>
    <name evidence="14" type="ORF">TWF730_002357</name>
</gene>
<evidence type="ECO:0000256" key="1">
    <source>
        <dbReference type="ARBA" id="ARBA00001966"/>
    </source>
</evidence>
<organism evidence="14 15">
    <name type="scientific">Orbilia blumenaviensis</name>
    <dbReference type="NCBI Taxonomy" id="1796055"/>
    <lineage>
        <taxon>Eukaryota</taxon>
        <taxon>Fungi</taxon>
        <taxon>Dikarya</taxon>
        <taxon>Ascomycota</taxon>
        <taxon>Pezizomycotina</taxon>
        <taxon>Orbiliomycetes</taxon>
        <taxon>Orbiliales</taxon>
        <taxon>Orbiliaceae</taxon>
        <taxon>Orbilia</taxon>
    </lineage>
</organism>
<comment type="caution">
    <text evidence="14">The sequence shown here is derived from an EMBL/GenBank/DDBJ whole genome shotgun (WGS) entry which is preliminary data.</text>
</comment>
<comment type="domain">
    <text evidence="10">The C-terminal domain binds 2 Fe-S clusters but is otherwise mostly in an intrinsically disordered conformation.</text>
</comment>
<dbReference type="InterPro" id="IPR031838">
    <property type="entry name" value="Dre2_N"/>
</dbReference>
<feature type="binding site" evidence="10">
    <location>
        <position position="263"/>
    </location>
    <ligand>
        <name>[2Fe-2S] cluster</name>
        <dbReference type="ChEBI" id="CHEBI:190135"/>
    </ligand>
</feature>
<comment type="domain">
    <text evidence="10">The N-terminal domain has structural similarity with S-adenosyl-L-methionine-dependent methyltransferases, but does not bind S-adenosyl-L-methionine. It is required for correct assembly of the 2 Fe-S clusters.</text>
</comment>
<comment type="domain">
    <text evidence="10">The twin Cx2C motifs are involved in the recognition by the mitochondrial MIA40-ERV1 disulfide relay system. The formation of 2 disulfide bonds in the Cx2C motifs through dithiol/disulfide exchange reactions effectively traps the protein in the mitochondrial intermembrane space.</text>
</comment>
<sequence>MPAMIDFSSDFDPIPPPTTTHPSKSSPKTLLLCPPAVASKPEVLQAALATHPRSSTDVQMLDRIALGLVNLPAETYATVILLSDPAPSNASTAYDIDTALLQKVVASMSPGSRWTAEGKDALKGVDRLQVVLAGLVVSEVDGGVSFSKPDYAKSAAVPLRFGRKKKDETVPLKSATTVSINGNSSAAAAPTSTTTATTTTAAAVPLNGVKTEKKKEYKVGFVDLGDDLDADFGEEEDDDDLIDENDLLDDSDLAMPVQQPPECRPKPGKRRRACKDCTCGLKEKIEAEDKAKRDKADKALAAVVAAPAKVAPVAPKAVKLELDDLAEIDFTVEGKASSCGNCYLGDAFRCDGCPYIGLPAFKPGEQVRLPVGDDQF</sequence>
<comment type="similarity">
    <text evidence="2 10">Belongs to the anamorsin family.</text>
</comment>
<dbReference type="GO" id="GO:0046872">
    <property type="term" value="F:metal ion binding"/>
    <property type="evidence" value="ECO:0007669"/>
    <property type="project" value="UniProtKB-KW"/>
</dbReference>